<evidence type="ECO:0000259" key="4">
    <source>
        <dbReference type="PROSITE" id="PS50995"/>
    </source>
</evidence>
<dbReference type="SUPFAM" id="SSF46785">
    <property type="entry name" value="Winged helix' DNA-binding domain"/>
    <property type="match status" value="1"/>
</dbReference>
<dbReference type="RefSeq" id="WP_141189827.1">
    <property type="nucleotide sequence ID" value="NZ_JBHUMR010000007.1"/>
</dbReference>
<evidence type="ECO:0000256" key="3">
    <source>
        <dbReference type="ARBA" id="ARBA00023163"/>
    </source>
</evidence>
<dbReference type="PANTHER" id="PTHR42756:SF1">
    <property type="entry name" value="TRANSCRIPTIONAL REPRESSOR OF EMRAB OPERON"/>
    <property type="match status" value="1"/>
</dbReference>
<name>A0ABW5PMB1_9BACI</name>
<proteinExistence type="predicted"/>
<dbReference type="EMBL" id="JBHUMR010000007">
    <property type="protein sequence ID" value="MFD2616403.1"/>
    <property type="molecule type" value="Genomic_DNA"/>
</dbReference>
<keyword evidence="1" id="KW-0805">Transcription regulation</keyword>
<dbReference type="InterPro" id="IPR000835">
    <property type="entry name" value="HTH_MarR-typ"/>
</dbReference>
<dbReference type="PRINTS" id="PR00598">
    <property type="entry name" value="HTHMARR"/>
</dbReference>
<evidence type="ECO:0000313" key="6">
    <source>
        <dbReference type="Proteomes" id="UP001597458"/>
    </source>
</evidence>
<dbReference type="PROSITE" id="PS01117">
    <property type="entry name" value="HTH_MARR_1"/>
    <property type="match status" value="1"/>
</dbReference>
<sequence>MHSLDDTIGFNTAKTARKITRILSNHLKESQLTAEQWGVLKRLTEQDHVTQKQLALRSDKDQPTLTKILDLLEKNGFISRKLNPNDRRSFLIAITEQGRKLVDDRYNEVESLFQNIVNDIPKEDLETFQHVLEQIQKNIDLLHDLQNNK</sequence>
<gene>
    <name evidence="5" type="ORF">ACFSTF_03610</name>
</gene>
<dbReference type="SMART" id="SM00347">
    <property type="entry name" value="HTH_MARR"/>
    <property type="match status" value="1"/>
</dbReference>
<accession>A0ABW5PMB1</accession>
<protein>
    <submittedName>
        <fullName evidence="5">MarR family winged helix-turn-helix transcriptional regulator</fullName>
    </submittedName>
</protein>
<comment type="caution">
    <text evidence="5">The sequence shown here is derived from an EMBL/GenBank/DDBJ whole genome shotgun (WGS) entry which is preliminary data.</text>
</comment>
<evidence type="ECO:0000313" key="5">
    <source>
        <dbReference type="EMBL" id="MFD2616403.1"/>
    </source>
</evidence>
<dbReference type="Proteomes" id="UP001597458">
    <property type="component" value="Unassembled WGS sequence"/>
</dbReference>
<dbReference type="PROSITE" id="PS50995">
    <property type="entry name" value="HTH_MARR_2"/>
    <property type="match status" value="1"/>
</dbReference>
<dbReference type="InterPro" id="IPR036390">
    <property type="entry name" value="WH_DNA-bd_sf"/>
</dbReference>
<evidence type="ECO:0000256" key="1">
    <source>
        <dbReference type="ARBA" id="ARBA00023015"/>
    </source>
</evidence>
<keyword evidence="3" id="KW-0804">Transcription</keyword>
<reference evidence="6" key="1">
    <citation type="journal article" date="2019" name="Int. J. Syst. Evol. Microbiol.">
        <title>The Global Catalogue of Microorganisms (GCM) 10K type strain sequencing project: providing services to taxonomists for standard genome sequencing and annotation.</title>
        <authorList>
            <consortium name="The Broad Institute Genomics Platform"/>
            <consortium name="The Broad Institute Genome Sequencing Center for Infectious Disease"/>
            <person name="Wu L."/>
            <person name="Ma J."/>
        </authorList>
    </citation>
    <scope>NUCLEOTIDE SEQUENCE [LARGE SCALE GENOMIC DNA]</scope>
    <source>
        <strain evidence="6">TISTR 2241</strain>
    </source>
</reference>
<dbReference type="PANTHER" id="PTHR42756">
    <property type="entry name" value="TRANSCRIPTIONAL REGULATOR, MARR"/>
    <property type="match status" value="1"/>
</dbReference>
<dbReference type="Gene3D" id="1.10.10.10">
    <property type="entry name" value="Winged helix-like DNA-binding domain superfamily/Winged helix DNA-binding domain"/>
    <property type="match status" value="1"/>
</dbReference>
<dbReference type="Pfam" id="PF01047">
    <property type="entry name" value="MarR"/>
    <property type="match status" value="1"/>
</dbReference>
<dbReference type="InterPro" id="IPR023187">
    <property type="entry name" value="Tscrpt_reg_MarR-type_CS"/>
</dbReference>
<organism evidence="5 6">
    <name type="scientific">Terrilactibacillus laevilacticus</name>
    <dbReference type="NCBI Taxonomy" id="1380157"/>
    <lineage>
        <taxon>Bacteria</taxon>
        <taxon>Bacillati</taxon>
        <taxon>Bacillota</taxon>
        <taxon>Bacilli</taxon>
        <taxon>Bacillales</taxon>
        <taxon>Bacillaceae</taxon>
        <taxon>Terrilactibacillus</taxon>
    </lineage>
</organism>
<keyword evidence="6" id="KW-1185">Reference proteome</keyword>
<evidence type="ECO:0000256" key="2">
    <source>
        <dbReference type="ARBA" id="ARBA00023125"/>
    </source>
</evidence>
<dbReference type="InterPro" id="IPR036388">
    <property type="entry name" value="WH-like_DNA-bd_sf"/>
</dbReference>
<keyword evidence="2" id="KW-0238">DNA-binding</keyword>
<feature type="domain" description="HTH marR-type" evidence="4">
    <location>
        <begin position="5"/>
        <end position="137"/>
    </location>
</feature>